<dbReference type="CDD" id="cd02335">
    <property type="entry name" value="ZZ_ADA2"/>
    <property type="match status" value="1"/>
</dbReference>
<dbReference type="InterPro" id="IPR043145">
    <property type="entry name" value="Znf_ZZ_sf"/>
</dbReference>
<dbReference type="FunFam" id="3.10.180.10:FF:000013">
    <property type="entry name" value="4-hydroxyphenylpyruvate dioxygenase"/>
    <property type="match status" value="1"/>
</dbReference>
<evidence type="ECO:0000256" key="10">
    <source>
        <dbReference type="ARBA" id="ARBA00023004"/>
    </source>
</evidence>
<feature type="domain" description="ZZ-type" evidence="15">
    <location>
        <begin position="13"/>
        <end position="69"/>
    </location>
</feature>
<evidence type="ECO:0000256" key="7">
    <source>
        <dbReference type="ARBA" id="ARBA00022771"/>
    </source>
</evidence>
<dbReference type="InterPro" id="IPR041736">
    <property type="entry name" value="4OHPhenylPyrv_dOase_N"/>
</dbReference>
<protein>
    <recommendedName>
        <fullName evidence="4">4-hydroxyphenylpyruvate dioxygenase</fullName>
        <ecNumber evidence="4">1.13.11.27</ecNumber>
    </recommendedName>
</protein>
<dbReference type="InterPro" id="IPR055141">
    <property type="entry name" value="TADA2A_B-like_dom"/>
</dbReference>
<dbReference type="InterPro" id="IPR029068">
    <property type="entry name" value="Glyas_Bleomycin-R_OHBP_Dase"/>
</dbReference>
<keyword evidence="9" id="KW-0828">Tyrosine catabolism</keyword>
<gene>
    <name evidence="18" type="ORF">APUTEX25_000440</name>
</gene>
<dbReference type="Gene3D" id="1.10.10.60">
    <property type="entry name" value="Homeodomain-like"/>
    <property type="match status" value="1"/>
</dbReference>
<dbReference type="Gene3D" id="3.10.180.10">
    <property type="entry name" value="2,3-Dihydroxybiphenyl 1,2-Dioxygenase, domain 1"/>
    <property type="match status" value="2"/>
</dbReference>
<dbReference type="InterPro" id="IPR001005">
    <property type="entry name" value="SANT/Myb"/>
</dbReference>
<evidence type="ECO:0000256" key="4">
    <source>
        <dbReference type="ARBA" id="ARBA00013222"/>
    </source>
</evidence>
<dbReference type="GO" id="GO:0006572">
    <property type="term" value="P:L-tyrosine catabolic process"/>
    <property type="evidence" value="ECO:0007669"/>
    <property type="project" value="UniProtKB-KW"/>
</dbReference>
<dbReference type="EMBL" id="QOKY01000172">
    <property type="protein sequence ID" value="RMZ54923.1"/>
    <property type="molecule type" value="Genomic_DNA"/>
</dbReference>
<dbReference type="SMART" id="SM00291">
    <property type="entry name" value="ZnF_ZZ"/>
    <property type="match status" value="1"/>
</dbReference>
<dbReference type="Pfam" id="PF22941">
    <property type="entry name" value="TADA2A-like_3rd"/>
    <property type="match status" value="1"/>
</dbReference>
<dbReference type="InterPro" id="IPR041735">
    <property type="entry name" value="4OHPhenylPyrv_dOase_C"/>
</dbReference>
<evidence type="ECO:0000313" key="19">
    <source>
        <dbReference type="Proteomes" id="UP000279271"/>
    </source>
</evidence>
<feature type="domain" description="Myb-like" evidence="14">
    <location>
        <begin position="76"/>
        <end position="118"/>
    </location>
</feature>
<evidence type="ECO:0000256" key="11">
    <source>
        <dbReference type="ARBA" id="ARBA00023232"/>
    </source>
</evidence>
<keyword evidence="8" id="KW-0862">Zinc</keyword>
<sequence>MAPPVPLGTRTGRGLYHCDYCHKDLSNALHIRCAVCPDFDLCLDCFSVGAAITPHSSDHAYKVVGNLSFPIYHPEWGADEEILLVEGVELYGLGNWEAVGEHVGRDPGEARAHYMSVYVETACFPDPQPSPAMAGVDIQALIDAHRSTTLNKMASARIALASPAATPRVKSESTPGAAAWDAANGGAMGPGHSVAPENLAAALLAANPEPRHAPGDGAAGATASGRPSPGSTLSTAAGHALAGRSPHAPAPHDLAQPQRAADSRAPSSAERAPLESVRKLEPEANILQDPLGAGVAGTPAAASPAEIGAKVALAEAQQTGYNLKRNEFEQEYDHEAECIISEMEFREEDSEEVVAQKLELIAIYNRRLDERDQRRAFILDRGLLNVKRQAAMDRRRSAAERAMAGQLRAFARYLPQAQYEALADGMLAEARLCARIAELQEYRALGLRTFEEVDELEASGDRPRRKENAPPSQAARMRLNRVPIDEARLQEHLLSGLGFAHAAMSLHQKRTTVEEGRGTSGLAAWRGKRGTLLDITALPDAEVLLQQERHLCASERYLPAQYLAIKAAVLEVQERRGVVTPGDVTALPFKVDVQRMLRLYDFFSGQARKLVGAKGFQRHNPLTDKFPIHRFHHFEFYCGDATNTSRRFGLGLGLSQVAKSDQGTGNQKFASYVMRSNQLIFTFTAPYNGAGGEASGPDAGSPVPWYDVDAAHTFNRNHGLGVRAVGIVVEDAAEAFRISTANGGIPVQPPTRLADARGSLTVSEIVLYGDVVLRFLSGDYSGSYLPGYEEEARPSPRCFGIRRADHAVGNVPDLGAQVDYLTRALGLHDFAEFTAEDVGTIDSGLNSMVLASNNEMVLLPVNEPTRGTRRKSQIQTFLEQNGGPGLQHLALKTDDVFATLRAMRAVGDAGGFEFMPRPSDAYYRDLPSKVGDALTPEQLSEAEELGLLVDRDDQGVLLQIFTKPLGDRPTVFVEIIQRLCHIQPSEETLRAARATAQACPLAANPDEVGGCGGFGKGNFSELFKSIEVYETDLGIN</sequence>
<feature type="domain" description="SANT" evidence="16">
    <location>
        <begin position="71"/>
        <end position="122"/>
    </location>
</feature>
<evidence type="ECO:0000256" key="9">
    <source>
        <dbReference type="ARBA" id="ARBA00022878"/>
    </source>
</evidence>
<comment type="cofactor">
    <cofactor evidence="1">
        <name>Fe cation</name>
        <dbReference type="ChEBI" id="CHEBI:24875"/>
    </cofactor>
</comment>
<feature type="compositionally biased region" description="Basic and acidic residues" evidence="13">
    <location>
        <begin position="459"/>
        <end position="468"/>
    </location>
</feature>
<evidence type="ECO:0000256" key="2">
    <source>
        <dbReference type="ARBA" id="ARBA00005162"/>
    </source>
</evidence>
<dbReference type="Gene3D" id="1.10.10.10">
    <property type="entry name" value="Winged helix-like DNA-binding domain superfamily/Winged helix DNA-binding domain"/>
    <property type="match status" value="1"/>
</dbReference>
<comment type="caution">
    <text evidence="18">The sequence shown here is derived from an EMBL/GenBank/DDBJ whole genome shotgun (WGS) entry which is preliminary data.</text>
</comment>
<dbReference type="Gene3D" id="3.30.60.90">
    <property type="match status" value="1"/>
</dbReference>
<name>A0A3M7KWM1_AUXPR</name>
<evidence type="ECO:0000256" key="8">
    <source>
        <dbReference type="ARBA" id="ARBA00022833"/>
    </source>
</evidence>
<dbReference type="InterPro" id="IPR017884">
    <property type="entry name" value="SANT_dom"/>
</dbReference>
<dbReference type="NCBIfam" id="TIGR01263">
    <property type="entry name" value="4HPPD"/>
    <property type="match status" value="1"/>
</dbReference>
<dbReference type="InterPro" id="IPR005956">
    <property type="entry name" value="4OHPhenylPyrv_dOase"/>
</dbReference>
<evidence type="ECO:0000256" key="12">
    <source>
        <dbReference type="PROSITE-ProRule" id="PRU00228"/>
    </source>
</evidence>
<dbReference type="SUPFAM" id="SSF54593">
    <property type="entry name" value="Glyoxalase/Bleomycin resistance protein/Dihydroxybiphenyl dioxygenase"/>
    <property type="match status" value="1"/>
</dbReference>
<dbReference type="InterPro" id="IPR009057">
    <property type="entry name" value="Homeodomain-like_sf"/>
</dbReference>
<dbReference type="InterPro" id="IPR037523">
    <property type="entry name" value="VOC_core"/>
</dbReference>
<dbReference type="CDD" id="cd07250">
    <property type="entry name" value="HPPD_C_like"/>
    <property type="match status" value="1"/>
</dbReference>
<dbReference type="SUPFAM" id="SSF46689">
    <property type="entry name" value="Homeodomain-like"/>
    <property type="match status" value="2"/>
</dbReference>
<dbReference type="PROSITE" id="PS50135">
    <property type="entry name" value="ZF_ZZ_2"/>
    <property type="match status" value="1"/>
</dbReference>
<keyword evidence="7 12" id="KW-0863">Zinc-finger</keyword>
<dbReference type="PROSITE" id="PS01357">
    <property type="entry name" value="ZF_ZZ_1"/>
    <property type="match status" value="1"/>
</dbReference>
<dbReference type="EC" id="1.13.11.27" evidence="4"/>
<dbReference type="SUPFAM" id="SSF57850">
    <property type="entry name" value="RING/U-box"/>
    <property type="match status" value="1"/>
</dbReference>
<dbReference type="InterPro" id="IPR036388">
    <property type="entry name" value="WH-like_DNA-bd_sf"/>
</dbReference>
<dbReference type="SMART" id="SM00717">
    <property type="entry name" value="SANT"/>
    <property type="match status" value="1"/>
</dbReference>
<feature type="domain" description="VOC" evidence="17">
    <location>
        <begin position="630"/>
        <end position="790"/>
    </location>
</feature>
<evidence type="ECO:0000256" key="1">
    <source>
        <dbReference type="ARBA" id="ARBA00001962"/>
    </source>
</evidence>
<dbReference type="Proteomes" id="UP000279271">
    <property type="component" value="Unassembled WGS sequence"/>
</dbReference>
<comment type="pathway">
    <text evidence="2">Amino-acid degradation; L-phenylalanine degradation; acetoacetate and fumarate from L-phenylalanine: step 3/6.</text>
</comment>
<dbReference type="InterPro" id="IPR000433">
    <property type="entry name" value="Znf_ZZ"/>
</dbReference>
<dbReference type="GO" id="GO:0003868">
    <property type="term" value="F:4-hydroxyphenylpyruvate dioxygenase activity"/>
    <property type="evidence" value="ECO:0007669"/>
    <property type="project" value="UniProtKB-EC"/>
</dbReference>
<dbReference type="InterPro" id="IPR041983">
    <property type="entry name" value="ADA2-like_ZZ"/>
</dbReference>
<accession>A0A3M7KWM1</accession>
<comment type="similarity">
    <text evidence="3">Belongs to the 4HPPD family.</text>
</comment>
<dbReference type="CDD" id="cd08342">
    <property type="entry name" value="HPPD_N_like"/>
    <property type="match status" value="1"/>
</dbReference>
<evidence type="ECO:0000259" key="15">
    <source>
        <dbReference type="PROSITE" id="PS50135"/>
    </source>
</evidence>
<dbReference type="Pfam" id="PF25299">
    <property type="entry name" value="ZZ_ADA2"/>
    <property type="match status" value="1"/>
</dbReference>
<dbReference type="Pfam" id="PF00903">
    <property type="entry name" value="Glyoxalase"/>
    <property type="match status" value="1"/>
</dbReference>
<dbReference type="GO" id="GO:0006559">
    <property type="term" value="P:L-phenylalanine catabolic process"/>
    <property type="evidence" value="ECO:0007669"/>
    <property type="project" value="UniProtKB-KW"/>
</dbReference>
<evidence type="ECO:0000256" key="3">
    <source>
        <dbReference type="ARBA" id="ARBA00005877"/>
    </source>
</evidence>
<feature type="compositionally biased region" description="Basic and acidic residues" evidence="13">
    <location>
        <begin position="272"/>
        <end position="281"/>
    </location>
</feature>
<evidence type="ECO:0000259" key="14">
    <source>
        <dbReference type="PROSITE" id="PS50090"/>
    </source>
</evidence>
<keyword evidence="5" id="KW-0479">Metal-binding</keyword>
<dbReference type="PROSITE" id="PS50090">
    <property type="entry name" value="MYB_LIKE"/>
    <property type="match status" value="1"/>
</dbReference>
<reference evidence="19" key="1">
    <citation type="journal article" date="2018" name="Algal Res.">
        <title>Characterization of plant carbon substrate utilization by Auxenochlorella protothecoides.</title>
        <authorList>
            <person name="Vogler B.W."/>
            <person name="Starkenburg S.R."/>
            <person name="Sudasinghe N."/>
            <person name="Schambach J.Y."/>
            <person name="Rollin J.A."/>
            <person name="Pattathil S."/>
            <person name="Barry A.N."/>
        </authorList>
    </citation>
    <scope>NUCLEOTIDE SEQUENCE [LARGE SCALE GENOMIC DNA]</scope>
    <source>
        <strain evidence="19">UTEX 25</strain>
    </source>
</reference>
<keyword evidence="10" id="KW-0408">Iron</keyword>
<organism evidence="18 19">
    <name type="scientific">Auxenochlorella protothecoides</name>
    <name type="common">Green microalga</name>
    <name type="synonym">Chlorella protothecoides</name>
    <dbReference type="NCBI Taxonomy" id="3075"/>
    <lineage>
        <taxon>Eukaryota</taxon>
        <taxon>Viridiplantae</taxon>
        <taxon>Chlorophyta</taxon>
        <taxon>core chlorophytes</taxon>
        <taxon>Trebouxiophyceae</taxon>
        <taxon>Chlorellales</taxon>
        <taxon>Chlorellaceae</taxon>
        <taxon>Auxenochlorella</taxon>
    </lineage>
</organism>
<dbReference type="CDD" id="cd00167">
    <property type="entry name" value="SANT"/>
    <property type="match status" value="1"/>
</dbReference>
<feature type="region of interest" description="Disordered" evidence="13">
    <location>
        <begin position="456"/>
        <end position="475"/>
    </location>
</feature>
<dbReference type="PANTHER" id="PTHR11959:SF1">
    <property type="entry name" value="4-HYDROXYPHENYLPYRUVATE DIOXYGENASE"/>
    <property type="match status" value="1"/>
</dbReference>
<dbReference type="AlphaFoldDB" id="A0A3M7KWM1"/>
<dbReference type="Pfam" id="PF00249">
    <property type="entry name" value="Myb_DNA-binding"/>
    <property type="match status" value="1"/>
</dbReference>
<evidence type="ECO:0000256" key="5">
    <source>
        <dbReference type="ARBA" id="ARBA00022723"/>
    </source>
</evidence>
<keyword evidence="6" id="KW-0677">Repeat</keyword>
<proteinExistence type="inferred from homology"/>
<dbReference type="PROSITE" id="PS51293">
    <property type="entry name" value="SANT"/>
    <property type="match status" value="1"/>
</dbReference>
<evidence type="ECO:0000256" key="13">
    <source>
        <dbReference type="SAM" id="MobiDB-lite"/>
    </source>
</evidence>
<dbReference type="InterPro" id="IPR004360">
    <property type="entry name" value="Glyas_Fos-R_dOase_dom"/>
</dbReference>
<dbReference type="PANTHER" id="PTHR11959">
    <property type="entry name" value="4-HYDROXYPHENYLPYRUVATE DIOXYGENASE"/>
    <property type="match status" value="1"/>
</dbReference>
<dbReference type="GO" id="GO:0008270">
    <property type="term" value="F:zinc ion binding"/>
    <property type="evidence" value="ECO:0007669"/>
    <property type="project" value="UniProtKB-KW"/>
</dbReference>
<feature type="region of interest" description="Disordered" evidence="13">
    <location>
        <begin position="208"/>
        <end position="281"/>
    </location>
</feature>
<evidence type="ECO:0000259" key="17">
    <source>
        <dbReference type="PROSITE" id="PS51819"/>
    </source>
</evidence>
<evidence type="ECO:0000313" key="18">
    <source>
        <dbReference type="EMBL" id="RMZ54923.1"/>
    </source>
</evidence>
<evidence type="ECO:0000259" key="16">
    <source>
        <dbReference type="PROSITE" id="PS51293"/>
    </source>
</evidence>
<keyword evidence="11" id="KW-0585">Phenylalanine catabolism</keyword>
<feature type="domain" description="VOC" evidence="17">
    <location>
        <begin position="803"/>
        <end position="963"/>
    </location>
</feature>
<evidence type="ECO:0000256" key="6">
    <source>
        <dbReference type="ARBA" id="ARBA00022737"/>
    </source>
</evidence>
<dbReference type="PROSITE" id="PS51819">
    <property type="entry name" value="VOC"/>
    <property type="match status" value="2"/>
</dbReference>